<evidence type="ECO:0000313" key="2">
    <source>
        <dbReference type="EMBL" id="GAA0857978.1"/>
    </source>
</evidence>
<accession>A0ABN1LMI8</accession>
<feature type="signal peptide" evidence="1">
    <location>
        <begin position="1"/>
        <end position="29"/>
    </location>
</feature>
<evidence type="ECO:0008006" key="4">
    <source>
        <dbReference type="Google" id="ProtNLM"/>
    </source>
</evidence>
<protein>
    <recommendedName>
        <fullName evidence="4">Alginate export domain-containing protein</fullName>
    </recommendedName>
</protein>
<keyword evidence="1" id="KW-0732">Signal</keyword>
<dbReference type="RefSeq" id="WP_343860620.1">
    <property type="nucleotide sequence ID" value="NZ_BAAAFD010000007.1"/>
</dbReference>
<reference evidence="2 3" key="1">
    <citation type="journal article" date="2019" name="Int. J. Syst. Evol. Microbiol.">
        <title>The Global Catalogue of Microorganisms (GCM) 10K type strain sequencing project: providing services to taxonomists for standard genome sequencing and annotation.</title>
        <authorList>
            <consortium name="The Broad Institute Genomics Platform"/>
            <consortium name="The Broad Institute Genome Sequencing Center for Infectious Disease"/>
            <person name="Wu L."/>
            <person name="Ma J."/>
        </authorList>
    </citation>
    <scope>NUCLEOTIDE SEQUENCE [LARGE SCALE GENOMIC DNA]</scope>
    <source>
        <strain evidence="2 3">JCM 15896</strain>
    </source>
</reference>
<sequence length="406" mass="46758">MTRTVLNGLGKASAATFALALCLSQSIQADEIEVRGSAVFEQRYFLQDALYAEQDRANFSIFAQAEIYKAFNDGDDSILFKPFYRLDQNDQERSHADIRELIWLHVGDDWELRTGIGKVFWGQTESLHLVDVINQTDSIEAIDGEDKLGQPMVNLSLIRDWGTTSIYVLPYFRERTFAGLDGRPRFAFDVDTDNPIYESEDEQRNLDWAVRWQHTLGDWDVGLSYFDGTSREPILMPQIDENITTLRPFYPQMQQAGIDILAVKGAWLFKFEGISRRTNAENYSALVGGFEYTKVGVFDTAFDLGWLMEYQYDGRDNLLLVPSQNDLMLGSRIVFNDIDGTEVLLGMVQDLDESSSRMAFIEASSRISDNWKWKLDAWLFSSEVPNEPIYQFRRDDFVELSLEYYF</sequence>
<dbReference type="EMBL" id="BAAAFD010000007">
    <property type="protein sequence ID" value="GAA0857978.1"/>
    <property type="molecule type" value="Genomic_DNA"/>
</dbReference>
<gene>
    <name evidence="2" type="ORF">GCM10009114_25860</name>
</gene>
<name>A0ABN1LMI8_9ALTE</name>
<evidence type="ECO:0000313" key="3">
    <source>
        <dbReference type="Proteomes" id="UP001500359"/>
    </source>
</evidence>
<comment type="caution">
    <text evidence="2">The sequence shown here is derived from an EMBL/GenBank/DDBJ whole genome shotgun (WGS) entry which is preliminary data.</text>
</comment>
<organism evidence="2 3">
    <name type="scientific">Aliiglaciecola litoralis</name>
    <dbReference type="NCBI Taxonomy" id="582857"/>
    <lineage>
        <taxon>Bacteria</taxon>
        <taxon>Pseudomonadati</taxon>
        <taxon>Pseudomonadota</taxon>
        <taxon>Gammaproteobacteria</taxon>
        <taxon>Alteromonadales</taxon>
        <taxon>Alteromonadaceae</taxon>
        <taxon>Aliiglaciecola</taxon>
    </lineage>
</organism>
<proteinExistence type="predicted"/>
<evidence type="ECO:0000256" key="1">
    <source>
        <dbReference type="SAM" id="SignalP"/>
    </source>
</evidence>
<keyword evidence="3" id="KW-1185">Reference proteome</keyword>
<feature type="chain" id="PRO_5046261609" description="Alginate export domain-containing protein" evidence="1">
    <location>
        <begin position="30"/>
        <end position="406"/>
    </location>
</feature>
<dbReference type="Proteomes" id="UP001500359">
    <property type="component" value="Unassembled WGS sequence"/>
</dbReference>